<proteinExistence type="inferred from homology"/>
<dbReference type="NCBIfam" id="NF001557">
    <property type="entry name" value="PRK00378.1"/>
    <property type="match status" value="1"/>
</dbReference>
<organism evidence="5 6">
    <name type="scientific">Vibrio cidicii</name>
    <dbReference type="NCBI Taxonomy" id="1763883"/>
    <lineage>
        <taxon>Bacteria</taxon>
        <taxon>Pseudomonadati</taxon>
        <taxon>Pseudomonadota</taxon>
        <taxon>Gammaproteobacteria</taxon>
        <taxon>Vibrionales</taxon>
        <taxon>Vibrionaceae</taxon>
        <taxon>Vibrio</taxon>
    </lineage>
</organism>
<evidence type="ECO:0000256" key="4">
    <source>
        <dbReference type="HAMAP-Rule" id="MF_00730"/>
    </source>
</evidence>
<gene>
    <name evidence="5" type="ORF">ATY37_14790</name>
</gene>
<dbReference type="EMBL" id="LOBR01000032">
    <property type="protein sequence ID" value="KYN88872.1"/>
    <property type="molecule type" value="Genomic_DNA"/>
</dbReference>
<dbReference type="GO" id="GO:0003690">
    <property type="term" value="F:double-stranded DNA binding"/>
    <property type="evidence" value="ECO:0007669"/>
    <property type="project" value="TreeGrafter"/>
</dbReference>
<accession>A0A151KYL3</accession>
<dbReference type="Proteomes" id="UP000075346">
    <property type="component" value="Unassembled WGS sequence"/>
</dbReference>
<keyword evidence="3 4" id="KW-0963">Cytoplasm</keyword>
<comment type="caution">
    <text evidence="5">The sequence shown here is derived from an EMBL/GenBank/DDBJ whole genome shotgun (WGS) entry which is preliminary data.</text>
</comment>
<protein>
    <recommendedName>
        <fullName evidence="4">Nucleoid-associated protein ATY37_14790</fullName>
    </recommendedName>
</protein>
<dbReference type="GO" id="GO:0043590">
    <property type="term" value="C:bacterial nucleoid"/>
    <property type="evidence" value="ECO:0007669"/>
    <property type="project" value="TreeGrafter"/>
</dbReference>
<dbReference type="RefSeq" id="WP_061896915.1">
    <property type="nucleotide sequence ID" value="NZ_LOBR01000032.1"/>
</dbReference>
<evidence type="ECO:0000313" key="6">
    <source>
        <dbReference type="Proteomes" id="UP000075346"/>
    </source>
</evidence>
<sequence length="331" mass="37756">MSIRINNVITHLLYKNESEELQLGLRSEPLDSQSPNGEAMVAALHRFYGDKPKGFAEFRFESDFQEQLEKFRHKEVAFYEFSSWSATRLKDELSKYPFADTGVLVLVEYTYLATEYLIVALLPIEKSIRLDDGLDINITEHVEFSKLTIAARINLTDFETKANDKYITYIKGRVGRAVSDFFLDFLSACVTLNTKQQNTVLLQAVEDFCSDSKLGRDEKATYKKQVYDYCNGQKKSGEEIRLKELSNELPPNSEGHTFFDYTQEQGYELQESFPVDAGSIRKLTKYVGAGGGVNISFDAILLGERIFYDVETDTLTMKGIPPNLRAQLIRK</sequence>
<name>A0A151KYL3_9VIBR</name>
<comment type="similarity">
    <text evidence="2 4">Belongs to the YejK family.</text>
</comment>
<evidence type="ECO:0000313" key="5">
    <source>
        <dbReference type="EMBL" id="KYN88872.1"/>
    </source>
</evidence>
<dbReference type="GO" id="GO:0005737">
    <property type="term" value="C:cytoplasm"/>
    <property type="evidence" value="ECO:0007669"/>
    <property type="project" value="UniProtKB-UniRule"/>
</dbReference>
<evidence type="ECO:0000256" key="1">
    <source>
        <dbReference type="ARBA" id="ARBA00004453"/>
    </source>
</evidence>
<reference evidence="6" key="1">
    <citation type="submission" date="2015-12" db="EMBL/GenBank/DDBJ databases">
        <authorList>
            <person name="Shamseldin A."/>
            <person name="Moawad H."/>
            <person name="Abd El-Rahim W.M."/>
            <person name="Sadowsky M.J."/>
        </authorList>
    </citation>
    <scope>NUCLEOTIDE SEQUENCE [LARGE SCALE GENOMIC DNA]</scope>
    <source>
        <strain evidence="6">2538-88</strain>
    </source>
</reference>
<dbReference type="AlphaFoldDB" id="A0A151KYL3"/>
<evidence type="ECO:0000256" key="3">
    <source>
        <dbReference type="ARBA" id="ARBA00022490"/>
    </source>
</evidence>
<dbReference type="PANTHER" id="PTHR38772:SF1">
    <property type="entry name" value="NUCLEOID-ASSOCIATED PROTEIN YEJK"/>
    <property type="match status" value="1"/>
</dbReference>
<evidence type="ECO:0000256" key="2">
    <source>
        <dbReference type="ARBA" id="ARBA00009035"/>
    </source>
</evidence>
<dbReference type="Pfam" id="PF04245">
    <property type="entry name" value="NA37"/>
    <property type="match status" value="1"/>
</dbReference>
<comment type="subcellular location">
    <subcellularLocation>
        <location evidence="1 4">Cytoplasm</location>
        <location evidence="1 4">Nucleoid</location>
    </subcellularLocation>
</comment>
<dbReference type="InterPro" id="IPR007358">
    <property type="entry name" value="Nucleoid_associated_NdpA"/>
</dbReference>
<dbReference type="HAMAP" id="MF_00730">
    <property type="entry name" value="NdpA"/>
    <property type="match status" value="1"/>
</dbReference>
<dbReference type="PANTHER" id="PTHR38772">
    <property type="match status" value="1"/>
</dbReference>
<dbReference type="GO" id="GO:0003727">
    <property type="term" value="F:single-stranded RNA binding"/>
    <property type="evidence" value="ECO:0007669"/>
    <property type="project" value="TreeGrafter"/>
</dbReference>